<evidence type="ECO:0000313" key="4">
    <source>
        <dbReference type="Proteomes" id="UP000641910"/>
    </source>
</evidence>
<organism evidence="3 4">
    <name type="scientific">Thermoactinomyces vulgaris</name>
    <dbReference type="NCBI Taxonomy" id="2026"/>
    <lineage>
        <taxon>Bacteria</taxon>
        <taxon>Bacillati</taxon>
        <taxon>Bacillota</taxon>
        <taxon>Bacilli</taxon>
        <taxon>Bacillales</taxon>
        <taxon>Thermoactinomycetaceae</taxon>
        <taxon>Thermoactinomyces</taxon>
    </lineage>
</organism>
<protein>
    <submittedName>
        <fullName evidence="3">Uncharacterized protein</fullName>
    </submittedName>
</protein>
<feature type="compositionally biased region" description="Basic and acidic residues" evidence="1">
    <location>
        <begin position="234"/>
        <end position="245"/>
    </location>
</feature>
<feature type="transmembrane region" description="Helical" evidence="2">
    <location>
        <begin position="164"/>
        <end position="185"/>
    </location>
</feature>
<comment type="caution">
    <text evidence="3">The sequence shown here is derived from an EMBL/GenBank/DDBJ whole genome shotgun (WGS) entry which is preliminary data.</text>
</comment>
<dbReference type="Proteomes" id="UP000641910">
    <property type="component" value="Unassembled WGS sequence"/>
</dbReference>
<reference evidence="3 4" key="1">
    <citation type="submission" date="2020-12" db="EMBL/GenBank/DDBJ databases">
        <title>WGS of Thermoactinomyces spp.</title>
        <authorList>
            <person name="Cheng K."/>
        </authorList>
    </citation>
    <scope>NUCLEOTIDE SEQUENCE [LARGE SCALE GENOMIC DNA]</scope>
    <source>
        <strain evidence="4">CICC 10650\ACCC 41061</strain>
    </source>
</reference>
<accession>A0ABS0QIA8</accession>
<feature type="region of interest" description="Disordered" evidence="1">
    <location>
        <begin position="231"/>
        <end position="250"/>
    </location>
</feature>
<feature type="transmembrane region" description="Helical" evidence="2">
    <location>
        <begin position="72"/>
        <end position="94"/>
    </location>
</feature>
<feature type="transmembrane region" description="Helical" evidence="2">
    <location>
        <begin position="20"/>
        <end position="37"/>
    </location>
</feature>
<proteinExistence type="predicted"/>
<keyword evidence="2" id="KW-0472">Membrane</keyword>
<dbReference type="EMBL" id="JAECVU010000005">
    <property type="protein sequence ID" value="MBH8589005.1"/>
    <property type="molecule type" value="Genomic_DNA"/>
</dbReference>
<evidence type="ECO:0000256" key="1">
    <source>
        <dbReference type="SAM" id="MobiDB-lite"/>
    </source>
</evidence>
<sequence length="396" mass="42843">MKEVVVDKLSASWKWVKENIGYIAAGVVLVVGVVLCFVAPPLGASVLIGMGLSFGMSWLMNGEITQDTFLEAALGGVLGAIGLVIAGGAARALAGSLGSRLIASITGSRLLGPLASGIRNGVTKLPGPLRSIFSRAGVVGAVEGSGTSVADDLLHGRGINWKNAIIAGVGGAALVGVTAFAVPVFNKVKQLDLGIPVVKSETDELFDSFQRCLKARSTERYTAMIELPCGNRTPDPKTPKVEKDISLVPGTPEHKQNRWEIYKANGGKWSYEQWSKTYDANMEKANRSHQLVENYRKTLNWENSTTQHSVDTPLGVRIIDIADPKTLKAVEHKTTTKTDGSRGYFSRDAHIRDELEKDKYLVQVENWDITWVFENADASQPLINELKAAGIKVEFR</sequence>
<keyword evidence="2" id="KW-0812">Transmembrane</keyword>
<keyword evidence="4" id="KW-1185">Reference proteome</keyword>
<evidence type="ECO:0000313" key="3">
    <source>
        <dbReference type="EMBL" id="MBH8589005.1"/>
    </source>
</evidence>
<name>A0ABS0QIA8_THEVU</name>
<dbReference type="RefSeq" id="WP_121874359.1">
    <property type="nucleotide sequence ID" value="NZ_JACEIS010000007.1"/>
</dbReference>
<keyword evidence="2" id="KW-1133">Transmembrane helix</keyword>
<gene>
    <name evidence="3" type="ORF">I8U22_09325</name>
</gene>
<evidence type="ECO:0000256" key="2">
    <source>
        <dbReference type="SAM" id="Phobius"/>
    </source>
</evidence>